<dbReference type="AlphaFoldDB" id="A0A8J5D525"/>
<dbReference type="EMBL" id="JACEEZ010001437">
    <property type="protein sequence ID" value="KAG0729225.1"/>
    <property type="molecule type" value="Genomic_DNA"/>
</dbReference>
<evidence type="ECO:0000313" key="1">
    <source>
        <dbReference type="EMBL" id="KAG0729225.1"/>
    </source>
</evidence>
<evidence type="ECO:0000313" key="2">
    <source>
        <dbReference type="Proteomes" id="UP000770661"/>
    </source>
</evidence>
<keyword evidence="2" id="KW-1185">Reference proteome</keyword>
<organism evidence="1 2">
    <name type="scientific">Chionoecetes opilio</name>
    <name type="common">Atlantic snow crab</name>
    <name type="synonym">Cancer opilio</name>
    <dbReference type="NCBI Taxonomy" id="41210"/>
    <lineage>
        <taxon>Eukaryota</taxon>
        <taxon>Metazoa</taxon>
        <taxon>Ecdysozoa</taxon>
        <taxon>Arthropoda</taxon>
        <taxon>Crustacea</taxon>
        <taxon>Multicrustacea</taxon>
        <taxon>Malacostraca</taxon>
        <taxon>Eumalacostraca</taxon>
        <taxon>Eucarida</taxon>
        <taxon>Decapoda</taxon>
        <taxon>Pleocyemata</taxon>
        <taxon>Brachyura</taxon>
        <taxon>Eubrachyura</taxon>
        <taxon>Majoidea</taxon>
        <taxon>Majidae</taxon>
        <taxon>Chionoecetes</taxon>
    </lineage>
</organism>
<proteinExistence type="predicted"/>
<reference evidence="1" key="1">
    <citation type="submission" date="2020-07" db="EMBL/GenBank/DDBJ databases">
        <title>The High-quality genome of the commercially important snow crab, Chionoecetes opilio.</title>
        <authorList>
            <person name="Jeong J.-H."/>
            <person name="Ryu S."/>
        </authorList>
    </citation>
    <scope>NUCLEOTIDE SEQUENCE</scope>
    <source>
        <strain evidence="1">MADBK_172401_WGS</strain>
        <tissue evidence="1">Digestive gland</tissue>
    </source>
</reference>
<gene>
    <name evidence="1" type="ORF">GWK47_003551</name>
</gene>
<accession>A0A8J5D525</accession>
<dbReference type="Proteomes" id="UP000770661">
    <property type="component" value="Unassembled WGS sequence"/>
</dbReference>
<comment type="caution">
    <text evidence="1">The sequence shown here is derived from an EMBL/GenBank/DDBJ whole genome shotgun (WGS) entry which is preliminary data.</text>
</comment>
<sequence>MSCSVRDVESGGQVNYPPCWRTASSCMHYVQTNQGRRSWRRIWAEPAICCETQQTGGWMTYVTQACCQTGCEAHQAPDAVMHLLSCKCVVRSCATPSALASAMA</sequence>
<name>A0A8J5D525_CHIOP</name>
<protein>
    <submittedName>
        <fullName evidence="1">Uncharacterized protein</fullName>
    </submittedName>
</protein>